<dbReference type="GO" id="GO:0051959">
    <property type="term" value="F:dynein light intermediate chain binding"/>
    <property type="evidence" value="ECO:0007669"/>
    <property type="project" value="InterPro"/>
</dbReference>
<proteinExistence type="predicted"/>
<dbReference type="PANTHER" id="PTHR46532">
    <property type="entry name" value="MALE FERTILITY FACTOR KL5"/>
    <property type="match status" value="1"/>
</dbReference>
<dbReference type="Proteomes" id="UP000288216">
    <property type="component" value="Unassembled WGS sequence"/>
</dbReference>
<dbReference type="GO" id="GO:0007018">
    <property type="term" value="P:microtubule-based movement"/>
    <property type="evidence" value="ECO:0007669"/>
    <property type="project" value="InterPro"/>
</dbReference>
<gene>
    <name evidence="3" type="ORF">scyTo_0004191</name>
</gene>
<reference evidence="3 4" key="1">
    <citation type="journal article" date="2018" name="Nat. Ecol. Evol.">
        <title>Shark genomes provide insights into elasmobranch evolution and the origin of vertebrates.</title>
        <authorList>
            <person name="Hara Y"/>
            <person name="Yamaguchi K"/>
            <person name="Onimaru K"/>
            <person name="Kadota M"/>
            <person name="Koyanagi M"/>
            <person name="Keeley SD"/>
            <person name="Tatsumi K"/>
            <person name="Tanaka K"/>
            <person name="Motone F"/>
            <person name="Kageyama Y"/>
            <person name="Nozu R"/>
            <person name="Adachi N"/>
            <person name="Nishimura O"/>
            <person name="Nakagawa R"/>
            <person name="Tanegashima C"/>
            <person name="Kiyatake I"/>
            <person name="Matsumoto R"/>
            <person name="Murakumo K"/>
            <person name="Nishida K"/>
            <person name="Terakita A"/>
            <person name="Kuratani S"/>
            <person name="Sato K"/>
            <person name="Hyodo S Kuraku.S."/>
        </authorList>
    </citation>
    <scope>NUCLEOTIDE SEQUENCE [LARGE SCALE GENOMIC DNA]</scope>
</reference>
<dbReference type="GO" id="GO:0005858">
    <property type="term" value="C:axonemal dynein complex"/>
    <property type="evidence" value="ECO:0007669"/>
    <property type="project" value="TreeGrafter"/>
</dbReference>
<dbReference type="GO" id="GO:0045505">
    <property type="term" value="F:dynein intermediate chain binding"/>
    <property type="evidence" value="ECO:0007669"/>
    <property type="project" value="InterPro"/>
</dbReference>
<name>A0A401NMF5_SCYTO</name>
<dbReference type="InterPro" id="IPR013594">
    <property type="entry name" value="Dynein_heavy_tail"/>
</dbReference>
<sequence>FHMIEEFFAPNGCKKLLFYYQETVTNTDSRRLSTDILRGLNQKRLFITDGSTESLIGTCFFFLRTTDKSISTANVSQEVNFGMLSCSEGNLLQGLEKLLANIMVPALRSQENWGSIKDGLKNAQIQEFLESLDKFVGNLSSARKNMERQVILQEAATGCNLDDLHGPSDYLTVATNTEFVEQLEGVLMSWTKQIEQVLAESEQMRKEADDIGPSAELDHWKTRMAKFNSLFDQVKSPQVRRVVGILQVAKSRTLKHWKKLDSNITDAANEAKDNVKYLYTLDKFFGPLAKCTPVTMVEHIPNLMNSIRMIHSISKYYNTSEHMTALFVKVTNQMITTCKRYLCHNVGKIWDQDRMELLKKIKNCTQLNSEYQKHFQRIREKLRENPKDRQFEFSENYIFGKFDTFCKRLEKISHMINTMENLSDLQNVKMEGFDKLYVRYQTIINTTKSKTYDVLDHRKQEFDNDYLEFKCQMDGLYQSMQAFMDSWFEQSLTTERMFDLLGKFVRVAGPQLDLTDKYLAVLQRFGRDLDLIRKTYQKQRENPPIQRNVPPVSGKIMWARQLFRKIDIPMKFLKSNVEILKTPDMKKVIKNYNKMAAVLLEFEVVYHRGWCRAVDFAQNGLHASLIVRHPETKDIFVNFDPAVLEVLLEAKYMFKLGLEVPQAALNLCLKETEIKQHYLSIQELLSNYQNVVNNIPTMIRPLMKPFISQVDEALIPGLTILSWTSLNIGRFIESVYSSLTELKHMVKQVSDTLECRIERVLHEMSLTALVDLPEDDLVEARAFLEMTEHIVSSAGQALSTHSQQLECSMFQLMDGLTQKLKPEEQANLQDTYACLHPDAKQKIRCQECLPCSYYNLMGQIWQKNTDALVKCKCCESTV</sequence>
<accession>A0A401NMF5</accession>
<keyword evidence="4" id="KW-1185">Reference proteome</keyword>
<organism evidence="3 4">
    <name type="scientific">Scyliorhinus torazame</name>
    <name type="common">Cloudy catshark</name>
    <name type="synonym">Catulus torazame</name>
    <dbReference type="NCBI Taxonomy" id="75743"/>
    <lineage>
        <taxon>Eukaryota</taxon>
        <taxon>Metazoa</taxon>
        <taxon>Chordata</taxon>
        <taxon>Craniata</taxon>
        <taxon>Vertebrata</taxon>
        <taxon>Chondrichthyes</taxon>
        <taxon>Elasmobranchii</taxon>
        <taxon>Galeomorphii</taxon>
        <taxon>Galeoidea</taxon>
        <taxon>Carcharhiniformes</taxon>
        <taxon>Scyliorhinidae</taxon>
        <taxon>Scyliorhinus</taxon>
    </lineage>
</organism>
<feature type="domain" description="Dynein heavy chain tail" evidence="2">
    <location>
        <begin position="180"/>
        <end position="731"/>
    </location>
</feature>
<protein>
    <recommendedName>
        <fullName evidence="2">Dynein heavy chain tail domain-containing protein</fullName>
    </recommendedName>
</protein>
<evidence type="ECO:0000256" key="1">
    <source>
        <dbReference type="SAM" id="Coils"/>
    </source>
</evidence>
<keyword evidence="1" id="KW-0175">Coiled coil</keyword>
<evidence type="ECO:0000313" key="4">
    <source>
        <dbReference type="Proteomes" id="UP000288216"/>
    </source>
</evidence>
<dbReference type="Pfam" id="PF08385">
    <property type="entry name" value="DHC_N1"/>
    <property type="match status" value="1"/>
</dbReference>
<evidence type="ECO:0000313" key="3">
    <source>
        <dbReference type="EMBL" id="GCB62029.1"/>
    </source>
</evidence>
<dbReference type="InterPro" id="IPR026983">
    <property type="entry name" value="DHC"/>
</dbReference>
<dbReference type="STRING" id="75743.A0A401NMF5"/>
<dbReference type="AlphaFoldDB" id="A0A401NMF5"/>
<dbReference type="OrthoDB" id="424310at2759"/>
<dbReference type="EMBL" id="BFAA01001222">
    <property type="protein sequence ID" value="GCB62029.1"/>
    <property type="molecule type" value="Genomic_DNA"/>
</dbReference>
<evidence type="ECO:0000259" key="2">
    <source>
        <dbReference type="Pfam" id="PF08385"/>
    </source>
</evidence>
<dbReference type="PANTHER" id="PTHR46532:SF13">
    <property type="entry name" value="CYTOPLASMIC DYNEIN 1 HEAVY CHAIN 1"/>
    <property type="match status" value="1"/>
</dbReference>
<feature type="coiled-coil region" evidence="1">
    <location>
        <begin position="180"/>
        <end position="207"/>
    </location>
</feature>
<comment type="caution">
    <text evidence="3">The sequence shown here is derived from an EMBL/GenBank/DDBJ whole genome shotgun (WGS) entry which is preliminary data.</text>
</comment>
<feature type="non-terminal residue" evidence="3">
    <location>
        <position position="1"/>
    </location>
</feature>
<dbReference type="OMA" id="GMQEVTL"/>